<evidence type="ECO:0000313" key="4">
    <source>
        <dbReference type="EMBL" id="HBK52820.1"/>
    </source>
</evidence>
<proteinExistence type="predicted"/>
<accession>A0A354YU15</accession>
<dbReference type="InterPro" id="IPR000160">
    <property type="entry name" value="GGDEF_dom"/>
</dbReference>
<dbReference type="InterPro" id="IPR050469">
    <property type="entry name" value="Diguanylate_Cyclase"/>
</dbReference>
<reference evidence="4 5" key="1">
    <citation type="journal article" date="2018" name="Nat. Biotechnol.">
        <title>A standardized bacterial taxonomy based on genome phylogeny substantially revises the tree of life.</title>
        <authorList>
            <person name="Parks D.H."/>
            <person name="Chuvochina M."/>
            <person name="Waite D.W."/>
            <person name="Rinke C."/>
            <person name="Skarshewski A."/>
            <person name="Chaumeil P.A."/>
            <person name="Hugenholtz P."/>
        </authorList>
    </citation>
    <scope>NUCLEOTIDE SEQUENCE [LARGE SCALE GENOMIC DNA]</scope>
    <source>
        <strain evidence="4">UBA10948</strain>
    </source>
</reference>
<dbReference type="Gene3D" id="3.30.450.20">
    <property type="entry name" value="PAS domain"/>
    <property type="match status" value="2"/>
</dbReference>
<dbReference type="InterPro" id="IPR035965">
    <property type="entry name" value="PAS-like_dom_sf"/>
</dbReference>
<dbReference type="EMBL" id="DNZF01000055">
    <property type="protein sequence ID" value="HBK52820.1"/>
    <property type="molecule type" value="Genomic_DNA"/>
</dbReference>
<dbReference type="CDD" id="cd00130">
    <property type="entry name" value="PAS"/>
    <property type="match status" value="2"/>
</dbReference>
<dbReference type="PANTHER" id="PTHR45138">
    <property type="entry name" value="REGULATORY COMPONENTS OF SENSORY TRANSDUCTION SYSTEM"/>
    <property type="match status" value="1"/>
</dbReference>
<evidence type="ECO:0000256" key="1">
    <source>
        <dbReference type="SAM" id="Coils"/>
    </source>
</evidence>
<dbReference type="FunFam" id="3.30.70.270:FF:000001">
    <property type="entry name" value="Diguanylate cyclase domain protein"/>
    <property type="match status" value="1"/>
</dbReference>
<protein>
    <submittedName>
        <fullName evidence="4">Sensor domain-containing diguanylate cyclase</fullName>
    </submittedName>
</protein>
<dbReference type="Pfam" id="PF00990">
    <property type="entry name" value="GGDEF"/>
    <property type="match status" value="1"/>
</dbReference>
<dbReference type="NCBIfam" id="TIGR00254">
    <property type="entry name" value="GGDEF"/>
    <property type="match status" value="1"/>
</dbReference>
<dbReference type="SUPFAM" id="SSF55785">
    <property type="entry name" value="PYP-like sensor domain (PAS domain)"/>
    <property type="match status" value="2"/>
</dbReference>
<dbReference type="Pfam" id="PF13426">
    <property type="entry name" value="PAS_9"/>
    <property type="match status" value="2"/>
</dbReference>
<organism evidence="4 5">
    <name type="scientific">Syntrophomonas wolfei</name>
    <dbReference type="NCBI Taxonomy" id="863"/>
    <lineage>
        <taxon>Bacteria</taxon>
        <taxon>Bacillati</taxon>
        <taxon>Bacillota</taxon>
        <taxon>Clostridia</taxon>
        <taxon>Eubacteriales</taxon>
        <taxon>Syntrophomonadaceae</taxon>
        <taxon>Syntrophomonas</taxon>
    </lineage>
</organism>
<dbReference type="PROSITE" id="PS50112">
    <property type="entry name" value="PAS"/>
    <property type="match status" value="1"/>
</dbReference>
<evidence type="ECO:0000313" key="5">
    <source>
        <dbReference type="Proteomes" id="UP000263273"/>
    </source>
</evidence>
<feature type="domain" description="PAS" evidence="2">
    <location>
        <begin position="35"/>
        <end position="60"/>
    </location>
</feature>
<evidence type="ECO:0000259" key="3">
    <source>
        <dbReference type="PROSITE" id="PS50887"/>
    </source>
</evidence>
<dbReference type="GO" id="GO:0043709">
    <property type="term" value="P:cell adhesion involved in single-species biofilm formation"/>
    <property type="evidence" value="ECO:0007669"/>
    <property type="project" value="TreeGrafter"/>
</dbReference>
<dbReference type="Gene3D" id="3.30.70.270">
    <property type="match status" value="1"/>
</dbReference>
<dbReference type="CDD" id="cd01949">
    <property type="entry name" value="GGDEF"/>
    <property type="match status" value="1"/>
</dbReference>
<feature type="domain" description="GGDEF" evidence="3">
    <location>
        <begin position="333"/>
        <end position="459"/>
    </location>
</feature>
<dbReference type="InterPro" id="IPR043128">
    <property type="entry name" value="Rev_trsase/Diguanyl_cyclase"/>
</dbReference>
<keyword evidence="1" id="KW-0175">Coiled coil</keyword>
<name>A0A354YU15_9FIRM</name>
<dbReference type="InterPro" id="IPR000014">
    <property type="entry name" value="PAS"/>
</dbReference>
<dbReference type="SMART" id="SM00267">
    <property type="entry name" value="GGDEF"/>
    <property type="match status" value="1"/>
</dbReference>
<feature type="coiled-coil region" evidence="1">
    <location>
        <begin position="275"/>
        <end position="302"/>
    </location>
</feature>
<dbReference type="GO" id="GO:0052621">
    <property type="term" value="F:diguanylate cyclase activity"/>
    <property type="evidence" value="ECO:0007669"/>
    <property type="project" value="TreeGrafter"/>
</dbReference>
<dbReference type="STRING" id="378794.GCA_001570625_01068"/>
<dbReference type="RefSeq" id="WP_061213575.1">
    <property type="nucleotide sequence ID" value="NZ_DCDX01000018.1"/>
</dbReference>
<dbReference type="AlphaFoldDB" id="A0A354YU15"/>
<dbReference type="PROSITE" id="PS50887">
    <property type="entry name" value="GGDEF"/>
    <property type="match status" value="1"/>
</dbReference>
<dbReference type="SUPFAM" id="SSF55073">
    <property type="entry name" value="Nucleotide cyclase"/>
    <property type="match status" value="1"/>
</dbReference>
<dbReference type="NCBIfam" id="TIGR00229">
    <property type="entry name" value="sensory_box"/>
    <property type="match status" value="2"/>
</dbReference>
<sequence length="459" mass="53324">MHFPLDFYQAVLENINHGLAFFCFIINQDREAKIENAELVMVNPAFIKLTGLDKEEIMGRMLPELFPGVFDSRFDRQNFFEIVRLDGNMKRREYYYKESEKWLLLVFFSPQPGILGVALHDITELETIREEIEKSSRGGSLELERQEGKKLLLDLPQAISRSLSQEIFSHAFCLNPTLMSITTFDESIYLDVNESFLDTLGFSRNEVIGRSCSELGILSISQKKEIQEMLLEQGKIRNWESKFISKAGQEVPGLLSVDLIQVRDKKLLLMVFHDIAERMRMKEELEEKNQQLRELNKILQVQAITDSLTGLYNHRQVLEKLQMEIARANRYQQDLTIMMLDIDHFKSINDEFGHQVGDVVLVEVAQIIKRNLRNIDIAGRYGGEEFLIILPQTNLKNGKQVAERIRRQVEMEGFEDRKEGITVSIGLCQHKGEEMVECIERADQLLYRAKREGRNRIEC</sequence>
<dbReference type="PANTHER" id="PTHR45138:SF9">
    <property type="entry name" value="DIGUANYLATE CYCLASE DGCM-RELATED"/>
    <property type="match status" value="1"/>
</dbReference>
<gene>
    <name evidence="4" type="ORF">DDZ44_02635</name>
</gene>
<dbReference type="GO" id="GO:1902201">
    <property type="term" value="P:negative regulation of bacterial-type flagellum-dependent cell motility"/>
    <property type="evidence" value="ECO:0007669"/>
    <property type="project" value="TreeGrafter"/>
</dbReference>
<dbReference type="Proteomes" id="UP000263273">
    <property type="component" value="Unassembled WGS sequence"/>
</dbReference>
<dbReference type="InterPro" id="IPR029787">
    <property type="entry name" value="Nucleotide_cyclase"/>
</dbReference>
<evidence type="ECO:0000259" key="2">
    <source>
        <dbReference type="PROSITE" id="PS50112"/>
    </source>
</evidence>
<comment type="caution">
    <text evidence="4">The sequence shown here is derived from an EMBL/GenBank/DDBJ whole genome shotgun (WGS) entry which is preliminary data.</text>
</comment>
<dbReference type="GO" id="GO:0005886">
    <property type="term" value="C:plasma membrane"/>
    <property type="evidence" value="ECO:0007669"/>
    <property type="project" value="TreeGrafter"/>
</dbReference>
<dbReference type="SMART" id="SM00091">
    <property type="entry name" value="PAS"/>
    <property type="match status" value="2"/>
</dbReference>